<organism evidence="2 3">
    <name type="scientific">Hyunsoonleella flava</name>
    <dbReference type="NCBI Taxonomy" id="2527939"/>
    <lineage>
        <taxon>Bacteria</taxon>
        <taxon>Pseudomonadati</taxon>
        <taxon>Bacteroidota</taxon>
        <taxon>Flavobacteriia</taxon>
        <taxon>Flavobacteriales</taxon>
        <taxon>Flavobacteriaceae</taxon>
    </lineage>
</organism>
<dbReference type="OrthoDB" id="9800604at2"/>
<dbReference type="SUPFAM" id="SSF55729">
    <property type="entry name" value="Acyl-CoA N-acyltransferases (Nat)"/>
    <property type="match status" value="1"/>
</dbReference>
<accession>A0A4Q9FKA7</accession>
<dbReference type="PROSITE" id="PS51186">
    <property type="entry name" value="GNAT"/>
    <property type="match status" value="1"/>
</dbReference>
<keyword evidence="3" id="KW-1185">Reference proteome</keyword>
<dbReference type="EMBL" id="SIRT01000001">
    <property type="protein sequence ID" value="TBN06874.1"/>
    <property type="molecule type" value="Genomic_DNA"/>
</dbReference>
<dbReference type="AlphaFoldDB" id="A0A4Q9FKA7"/>
<dbReference type="GO" id="GO:0016747">
    <property type="term" value="F:acyltransferase activity, transferring groups other than amino-acyl groups"/>
    <property type="evidence" value="ECO:0007669"/>
    <property type="project" value="InterPro"/>
</dbReference>
<evidence type="ECO:0000313" key="3">
    <source>
        <dbReference type="Proteomes" id="UP000291142"/>
    </source>
</evidence>
<proteinExistence type="predicted"/>
<dbReference type="Gene3D" id="3.40.630.30">
    <property type="match status" value="1"/>
</dbReference>
<keyword evidence="2" id="KW-0808">Transferase</keyword>
<name>A0A4Q9FKA7_9FLAO</name>
<feature type="domain" description="N-acetyltransferase" evidence="1">
    <location>
        <begin position="16"/>
        <end position="164"/>
    </location>
</feature>
<evidence type="ECO:0000259" key="1">
    <source>
        <dbReference type="PROSITE" id="PS51186"/>
    </source>
</evidence>
<gene>
    <name evidence="2" type="ORF">EYD45_03050</name>
</gene>
<dbReference type="InterPro" id="IPR016181">
    <property type="entry name" value="Acyl_CoA_acyltransferase"/>
</dbReference>
<protein>
    <submittedName>
        <fullName evidence="2">GNAT family N-acetyltransferase</fullName>
    </submittedName>
</protein>
<dbReference type="RefSeq" id="WP_130962861.1">
    <property type="nucleotide sequence ID" value="NZ_SIRT01000001.1"/>
</dbReference>
<sequence>MISFTEAIEEHHFNTIEILANSVWHEHYIPIIGKAQVDYMLKKFQSRGAIKQQIKDGYHYFLMETHASNIGYLCIKKKSKSLFLSKLYLLKIHREKGFGKQALAFIETKAKNMDCNTISLTVNKNNLNSMKAYEKVGFKNIGDIIIDIGNGFVMDDYKMEKSIV</sequence>
<dbReference type="Pfam" id="PF13673">
    <property type="entry name" value="Acetyltransf_10"/>
    <property type="match status" value="1"/>
</dbReference>
<reference evidence="2 3" key="1">
    <citation type="submission" date="2019-02" db="EMBL/GenBank/DDBJ databases">
        <title>Hyunsoonleella sp., isolated from marine sediment.</title>
        <authorList>
            <person name="Liu B.-T."/>
        </authorList>
    </citation>
    <scope>NUCLEOTIDE SEQUENCE [LARGE SCALE GENOMIC DNA]</scope>
    <source>
        <strain evidence="2 3">T58</strain>
    </source>
</reference>
<comment type="caution">
    <text evidence="2">The sequence shown here is derived from an EMBL/GenBank/DDBJ whole genome shotgun (WGS) entry which is preliminary data.</text>
</comment>
<evidence type="ECO:0000313" key="2">
    <source>
        <dbReference type="EMBL" id="TBN06874.1"/>
    </source>
</evidence>
<dbReference type="Proteomes" id="UP000291142">
    <property type="component" value="Unassembled WGS sequence"/>
</dbReference>
<dbReference type="InterPro" id="IPR000182">
    <property type="entry name" value="GNAT_dom"/>
</dbReference>